<dbReference type="AlphaFoldDB" id="A0A1H7N070"/>
<dbReference type="Proteomes" id="UP000183894">
    <property type="component" value="Unassembled WGS sequence"/>
</dbReference>
<organism evidence="1 2">
    <name type="scientific">Haloferax larsenii</name>
    <dbReference type="NCBI Taxonomy" id="302484"/>
    <lineage>
        <taxon>Archaea</taxon>
        <taxon>Methanobacteriati</taxon>
        <taxon>Methanobacteriota</taxon>
        <taxon>Stenosarchaea group</taxon>
        <taxon>Halobacteria</taxon>
        <taxon>Halobacteriales</taxon>
        <taxon>Haloferacaceae</taxon>
        <taxon>Haloferax</taxon>
    </lineage>
</organism>
<sequence length="166" mass="18783">MEALKHLLDSDDDWIETVRRVLYPWLHPYLSLLGGYSVGHVGFDQYVYHFDEDEEAIEDELVAVGGERNPIACLKSLPDGRVSEGSWRFTHATDPTGLVEPGMQLHLTLFERDDDEPGRELYAHYEDDWMASPSGHLSGARFSPSKGVQLATELIDNHTFLVGIRK</sequence>
<accession>A0A1H7N070</accession>
<dbReference type="EMBL" id="FOAD01000003">
    <property type="protein sequence ID" value="SEL16873.1"/>
    <property type="molecule type" value="Genomic_DNA"/>
</dbReference>
<reference evidence="1 2" key="1">
    <citation type="submission" date="2016-10" db="EMBL/GenBank/DDBJ databases">
        <authorList>
            <person name="de Groot N.N."/>
        </authorList>
    </citation>
    <scope>NUCLEOTIDE SEQUENCE [LARGE SCALE GENOMIC DNA]</scope>
    <source>
        <strain evidence="1 2">CDM_5</strain>
    </source>
</reference>
<proteinExistence type="predicted"/>
<protein>
    <submittedName>
        <fullName evidence="1">Uncharacterized protein</fullName>
    </submittedName>
</protein>
<gene>
    <name evidence="1" type="ORF">SAMN04488691_103153</name>
</gene>
<evidence type="ECO:0000313" key="1">
    <source>
        <dbReference type="EMBL" id="SEL16873.1"/>
    </source>
</evidence>
<evidence type="ECO:0000313" key="2">
    <source>
        <dbReference type="Proteomes" id="UP000183894"/>
    </source>
</evidence>
<name>A0A1H7N070_HALLR</name>